<protein>
    <submittedName>
        <fullName evidence="2">Uncharacterized protein</fullName>
    </submittedName>
</protein>
<sequence>MPSSQETGFSAWSQGTDDIDRDEPDEIGFLPDDQDMAKGEEMPEDVPKDLNDYDGSICQPTGGYAFRKTDSRVRRYGLPSTNILQEGAQRDGRGTHDEDDDGYETQTIASASRSRSTYSGATRSSKPPSKPRTIPSINSTTTRRRIRPELPAPVPGSSRQRVSSRPAKREKSPLFLPTFSQEAANREGENENDGPSTPGSPERTRTSFVCSETTPTGRPGARWEPKGHLQNDSAKHTTSGSDLPATTGSRHRHRLAPQATTPTARGRDASPPPLTPPSLQGEVMHDGEEGRVELANWNRSGSARKAKGKKQGTRAADETTKGSRHAGTSIEGDKLDVKGKRKETIVGTSEKSKAAVRGKKRVIEEVESSEPERDYPLTGNRKAPRSGGEVGESAGRHKRRRADDHNRVASSGVSASGRAGSSSKSATTSGRMPSNPQALAPGSCSEVADRRSGGASSSSDASTAKPPPFEPKSTGVNVYKVYYPRRKPSNANESKSRGLVPKLSDKPKVAGHASDIGSHKRGGEPQDRSEVPPNRAPRRSKSSSSSFLKL</sequence>
<feature type="compositionally biased region" description="Polar residues" evidence="1">
    <location>
        <begin position="104"/>
        <end position="127"/>
    </location>
</feature>
<gene>
    <name evidence="2" type="ORF">BDV98DRAFT_569783</name>
</gene>
<keyword evidence="3" id="KW-1185">Reference proteome</keyword>
<feature type="compositionally biased region" description="Low complexity" evidence="1">
    <location>
        <begin position="131"/>
        <end position="141"/>
    </location>
</feature>
<feature type="compositionally biased region" description="Polar residues" evidence="1">
    <location>
        <begin position="206"/>
        <end position="216"/>
    </location>
</feature>
<evidence type="ECO:0000313" key="3">
    <source>
        <dbReference type="Proteomes" id="UP000305067"/>
    </source>
</evidence>
<dbReference type="Proteomes" id="UP000305067">
    <property type="component" value="Unassembled WGS sequence"/>
</dbReference>
<evidence type="ECO:0000256" key="1">
    <source>
        <dbReference type="SAM" id="MobiDB-lite"/>
    </source>
</evidence>
<reference evidence="2 3" key="1">
    <citation type="journal article" date="2019" name="Nat. Ecol. Evol.">
        <title>Megaphylogeny resolves global patterns of mushroom evolution.</title>
        <authorList>
            <person name="Varga T."/>
            <person name="Krizsan K."/>
            <person name="Foldi C."/>
            <person name="Dima B."/>
            <person name="Sanchez-Garcia M."/>
            <person name="Sanchez-Ramirez S."/>
            <person name="Szollosi G.J."/>
            <person name="Szarkandi J.G."/>
            <person name="Papp V."/>
            <person name="Albert L."/>
            <person name="Andreopoulos W."/>
            <person name="Angelini C."/>
            <person name="Antonin V."/>
            <person name="Barry K.W."/>
            <person name="Bougher N.L."/>
            <person name="Buchanan P."/>
            <person name="Buyck B."/>
            <person name="Bense V."/>
            <person name="Catcheside P."/>
            <person name="Chovatia M."/>
            <person name="Cooper J."/>
            <person name="Damon W."/>
            <person name="Desjardin D."/>
            <person name="Finy P."/>
            <person name="Geml J."/>
            <person name="Haridas S."/>
            <person name="Hughes K."/>
            <person name="Justo A."/>
            <person name="Karasinski D."/>
            <person name="Kautmanova I."/>
            <person name="Kiss B."/>
            <person name="Kocsube S."/>
            <person name="Kotiranta H."/>
            <person name="LaButti K.M."/>
            <person name="Lechner B.E."/>
            <person name="Liimatainen K."/>
            <person name="Lipzen A."/>
            <person name="Lukacs Z."/>
            <person name="Mihaltcheva S."/>
            <person name="Morgado L.N."/>
            <person name="Niskanen T."/>
            <person name="Noordeloos M.E."/>
            <person name="Ohm R.A."/>
            <person name="Ortiz-Santana B."/>
            <person name="Ovrebo C."/>
            <person name="Racz N."/>
            <person name="Riley R."/>
            <person name="Savchenko A."/>
            <person name="Shiryaev A."/>
            <person name="Soop K."/>
            <person name="Spirin V."/>
            <person name="Szebenyi C."/>
            <person name="Tomsovsky M."/>
            <person name="Tulloss R.E."/>
            <person name="Uehling J."/>
            <person name="Grigoriev I.V."/>
            <person name="Vagvolgyi C."/>
            <person name="Papp T."/>
            <person name="Martin F.M."/>
            <person name="Miettinen O."/>
            <person name="Hibbett D.S."/>
            <person name="Nagy L.G."/>
        </authorList>
    </citation>
    <scope>NUCLEOTIDE SEQUENCE [LARGE SCALE GENOMIC DNA]</scope>
    <source>
        <strain evidence="2 3">CBS 309.79</strain>
    </source>
</reference>
<feature type="compositionally biased region" description="Basic and acidic residues" evidence="1">
    <location>
        <begin position="221"/>
        <end position="235"/>
    </location>
</feature>
<evidence type="ECO:0000313" key="2">
    <source>
        <dbReference type="EMBL" id="TFL00428.1"/>
    </source>
</evidence>
<feature type="compositionally biased region" description="Basic residues" evidence="1">
    <location>
        <begin position="302"/>
        <end position="312"/>
    </location>
</feature>
<feature type="compositionally biased region" description="Low complexity" evidence="1">
    <location>
        <begin position="453"/>
        <end position="462"/>
    </location>
</feature>
<dbReference type="AlphaFoldDB" id="A0A5C3QGP7"/>
<proteinExistence type="predicted"/>
<feature type="compositionally biased region" description="Basic and acidic residues" evidence="1">
    <location>
        <begin position="517"/>
        <end position="530"/>
    </location>
</feature>
<feature type="region of interest" description="Disordered" evidence="1">
    <location>
        <begin position="1"/>
        <end position="550"/>
    </location>
</feature>
<feature type="compositionally biased region" description="Polar residues" evidence="1">
    <location>
        <begin position="1"/>
        <end position="16"/>
    </location>
</feature>
<feature type="compositionally biased region" description="Low complexity" evidence="1">
    <location>
        <begin position="408"/>
        <end position="430"/>
    </location>
</feature>
<feature type="compositionally biased region" description="Basic and acidic residues" evidence="1">
    <location>
        <begin position="283"/>
        <end position="292"/>
    </location>
</feature>
<feature type="compositionally biased region" description="Polar residues" evidence="1">
    <location>
        <begin position="236"/>
        <end position="248"/>
    </location>
</feature>
<feature type="compositionally biased region" description="Basic and acidic residues" evidence="1">
    <location>
        <begin position="331"/>
        <end position="344"/>
    </location>
</feature>
<organism evidence="2 3">
    <name type="scientific">Pterulicium gracile</name>
    <dbReference type="NCBI Taxonomy" id="1884261"/>
    <lineage>
        <taxon>Eukaryota</taxon>
        <taxon>Fungi</taxon>
        <taxon>Dikarya</taxon>
        <taxon>Basidiomycota</taxon>
        <taxon>Agaricomycotina</taxon>
        <taxon>Agaricomycetes</taxon>
        <taxon>Agaricomycetidae</taxon>
        <taxon>Agaricales</taxon>
        <taxon>Pleurotineae</taxon>
        <taxon>Pterulaceae</taxon>
        <taxon>Pterulicium</taxon>
    </lineage>
</organism>
<accession>A0A5C3QGP7</accession>
<feature type="compositionally biased region" description="Acidic residues" evidence="1">
    <location>
        <begin position="17"/>
        <end position="26"/>
    </location>
</feature>
<feature type="compositionally biased region" description="Basic and acidic residues" evidence="1">
    <location>
        <begin position="35"/>
        <end position="51"/>
    </location>
</feature>
<name>A0A5C3QGP7_9AGAR</name>
<dbReference type="EMBL" id="ML178829">
    <property type="protein sequence ID" value="TFL00428.1"/>
    <property type="molecule type" value="Genomic_DNA"/>
</dbReference>